<dbReference type="KEGG" id="pyo:PY17X_0214300"/>
<evidence type="ECO:0000313" key="3">
    <source>
        <dbReference type="EMBL" id="CDU16157.1"/>
    </source>
</evidence>
<dbReference type="AlphaFoldDB" id="A0A077Y1D7"/>
<dbReference type="EMBL" id="LM993656">
    <property type="protein sequence ID" value="VTZ71784.1"/>
    <property type="molecule type" value="Genomic_DNA"/>
</dbReference>
<reference evidence="4" key="2">
    <citation type="submission" date="2014-05" db="EMBL/GenBank/DDBJ databases">
        <authorList>
            <person name="Aslett M.A."/>
            <person name="De Silva N."/>
        </authorList>
    </citation>
    <scope>NUCLEOTIDE SEQUENCE</scope>
    <source>
        <strain evidence="4">17X</strain>
    </source>
</reference>
<evidence type="ECO:0000256" key="2">
    <source>
        <dbReference type="SAM" id="Phobius"/>
    </source>
</evidence>
<dbReference type="VEuPathDB" id="PlasmoDB:PY01479"/>
<organism evidence="3 6">
    <name type="scientific">Plasmodium yoelii</name>
    <dbReference type="NCBI Taxonomy" id="5861"/>
    <lineage>
        <taxon>Eukaryota</taxon>
        <taxon>Sar</taxon>
        <taxon>Alveolata</taxon>
        <taxon>Apicomplexa</taxon>
        <taxon>Aconoidasida</taxon>
        <taxon>Haemosporida</taxon>
        <taxon>Plasmodiidae</taxon>
        <taxon>Plasmodium</taxon>
        <taxon>Plasmodium (Vinckeia)</taxon>
    </lineage>
</organism>
<evidence type="ECO:0000313" key="5">
    <source>
        <dbReference type="Proteomes" id="UP000072874"/>
    </source>
</evidence>
<sequence length="403" mass="47382">MVWILAIIVLVKLVIWQYGIISCFNLVVKRPNGLFINLNVPGNYNIRRKKYISNIFKYSNKLPIKNNKIRVLSNSQNETIKNEKENNNINTKDKKEQILKDIQGVWKFYFPLSIMDTEFGDDKERDINDDEQDEKTEQNEKENWEDEDEVNEKEKKKDVPIQDENYDYSNLNILRGERMHPLPLFVYNYEEIVSGSNCTRAYWSIEHFANNIYDCTIKLINNMNSKYMVILQGYLFISKHNMLNSKNIRLVPGQIFGNLFLATNDNAENNSLIPPNMKLYDKNDIEVKDVMSIFEKKIPEFRKNKKKIESFLGVRKWKYIGISTAYRIIGEKTNIFNIKHLLTGKDENVIYNIMDFDMVNSAYNSNNFSNLNGIFNSYFEEPSRAVLSQILKNLQDKSINGPF</sequence>
<proteinExistence type="predicted"/>
<dbReference type="EMBL" id="LK934630">
    <property type="protein sequence ID" value="CDU16157.1"/>
    <property type="molecule type" value="Genomic_DNA"/>
</dbReference>
<dbReference type="VEuPathDB" id="PlasmoDB:PY17X_0214300"/>
<gene>
    <name evidence="4" type="ORF">PY17X_0214300</name>
    <name evidence="3" type="ORF">PYYM_0215800</name>
</gene>
<dbReference type="OMA" id="GVWKFYF"/>
<dbReference type="RefSeq" id="XP_729251.1">
    <property type="nucleotide sequence ID" value="XM_724158.1"/>
</dbReference>
<dbReference type="VEuPathDB" id="PlasmoDB:Py17XNL_000202709"/>
<accession>A0A077Y1D7</accession>
<name>A0A077Y1D7_PLAYE</name>
<reference evidence="3" key="3">
    <citation type="submission" date="2014-05" db="EMBL/GenBank/DDBJ databases">
        <authorList>
            <person name="Aslett A.Martin."/>
            <person name="De Silva Nishadi"/>
        </authorList>
    </citation>
    <scope>NUCLEOTIDE SEQUENCE</scope>
    <source>
        <strain evidence="3">YM</strain>
    </source>
</reference>
<reference evidence="4" key="4">
    <citation type="submission" date="2019-05" db="EMBL/GenBank/DDBJ databases">
        <authorList>
            <consortium name="Pathogen Informatics"/>
        </authorList>
    </citation>
    <scope>NUCLEOTIDE SEQUENCE</scope>
    <source>
        <strain evidence="4">17X</strain>
    </source>
</reference>
<keyword evidence="2" id="KW-0812">Transmembrane</keyword>
<keyword evidence="2" id="KW-1133">Transmembrane helix</keyword>
<feature type="transmembrane region" description="Helical" evidence="2">
    <location>
        <begin position="6"/>
        <end position="28"/>
    </location>
</feature>
<evidence type="ECO:0000256" key="1">
    <source>
        <dbReference type="SAM" id="MobiDB-lite"/>
    </source>
</evidence>
<dbReference type="VEuPathDB" id="PlasmoDB:PYYM_0215800"/>
<evidence type="ECO:0000313" key="4">
    <source>
        <dbReference type="EMBL" id="VTZ71784.1"/>
    </source>
</evidence>
<protein>
    <submittedName>
        <fullName evidence="3">Uncharacterized protein</fullName>
    </submittedName>
</protein>
<feature type="region of interest" description="Disordered" evidence="1">
    <location>
        <begin position="120"/>
        <end position="161"/>
    </location>
</feature>
<dbReference type="Proteomes" id="UP000072874">
    <property type="component" value="Chromosome 2"/>
</dbReference>
<evidence type="ECO:0000313" key="6">
    <source>
        <dbReference type="Proteomes" id="UP000072904"/>
    </source>
</evidence>
<dbReference type="OrthoDB" id="381924at2759"/>
<keyword evidence="2" id="KW-0472">Membrane</keyword>
<dbReference type="GeneID" id="3801805"/>
<reference evidence="5 6" key="1">
    <citation type="journal article" date="2014" name="BMC Biol.">
        <title>A comprehensive evaluation of rodent malaria parasite genomes and gene expression.</title>
        <authorList>
            <person name="Otto T.D."/>
            <person name="Bohme U."/>
            <person name="Jackson A.P."/>
            <person name="Hunt M."/>
            <person name="Franke-Fayard B."/>
            <person name="Hoeijmakers W.A."/>
            <person name="Religa A.A."/>
            <person name="Robertson L."/>
            <person name="Sanders M."/>
            <person name="Ogun S.A."/>
            <person name="Cunningham D."/>
            <person name="Erhart A."/>
            <person name="Billker O."/>
            <person name="Khan S.M."/>
            <person name="Stunnenberg H.G."/>
            <person name="Langhorne J."/>
            <person name="Holder A.A."/>
            <person name="Waters A.P."/>
            <person name="Newbold C.I."/>
            <person name="Pain A."/>
            <person name="Berriman M."/>
            <person name="Janse C.J."/>
        </authorList>
    </citation>
    <scope>NUCLEOTIDE SEQUENCE [LARGE SCALE GENOMIC DNA]</scope>
    <source>
        <strain evidence="4 5">17X</strain>
        <strain evidence="3 6">YM</strain>
    </source>
</reference>
<dbReference type="Proteomes" id="UP000072904">
    <property type="component" value="Chromosome 2"/>
</dbReference>